<evidence type="ECO:0000256" key="5">
    <source>
        <dbReference type="SAM" id="MobiDB-lite"/>
    </source>
</evidence>
<dbReference type="OrthoDB" id="10261634at2759"/>
<name>A0A284RNL5_ARMOS</name>
<dbReference type="InterPro" id="IPR037185">
    <property type="entry name" value="EmrE-like"/>
</dbReference>
<dbReference type="Proteomes" id="UP000219338">
    <property type="component" value="Unassembled WGS sequence"/>
</dbReference>
<keyword evidence="9" id="KW-1185">Reference proteome</keyword>
<evidence type="ECO:0000259" key="7">
    <source>
        <dbReference type="PROSITE" id="PS50011"/>
    </source>
</evidence>
<feature type="transmembrane region" description="Helical" evidence="6">
    <location>
        <begin position="539"/>
        <end position="558"/>
    </location>
</feature>
<protein>
    <recommendedName>
        <fullName evidence="7">Protein kinase domain-containing protein</fullName>
    </recommendedName>
</protein>
<evidence type="ECO:0000313" key="9">
    <source>
        <dbReference type="Proteomes" id="UP000219338"/>
    </source>
</evidence>
<dbReference type="GO" id="GO:0005524">
    <property type="term" value="F:ATP binding"/>
    <property type="evidence" value="ECO:0007669"/>
    <property type="project" value="InterPro"/>
</dbReference>
<dbReference type="GO" id="GO:0004672">
    <property type="term" value="F:protein kinase activity"/>
    <property type="evidence" value="ECO:0007669"/>
    <property type="project" value="InterPro"/>
</dbReference>
<organism evidence="8 9">
    <name type="scientific">Armillaria ostoyae</name>
    <name type="common">Armillaria root rot fungus</name>
    <dbReference type="NCBI Taxonomy" id="47428"/>
    <lineage>
        <taxon>Eukaryota</taxon>
        <taxon>Fungi</taxon>
        <taxon>Dikarya</taxon>
        <taxon>Basidiomycota</taxon>
        <taxon>Agaricomycotina</taxon>
        <taxon>Agaricomycetes</taxon>
        <taxon>Agaricomycetidae</taxon>
        <taxon>Agaricales</taxon>
        <taxon>Marasmiineae</taxon>
        <taxon>Physalacriaceae</taxon>
        <taxon>Armillaria</taxon>
    </lineage>
</organism>
<dbReference type="GO" id="GO:0016020">
    <property type="term" value="C:membrane"/>
    <property type="evidence" value="ECO:0007669"/>
    <property type="project" value="UniProtKB-SubCell"/>
</dbReference>
<proteinExistence type="predicted"/>
<dbReference type="EMBL" id="FUEG01000012">
    <property type="protein sequence ID" value="SJL10366.1"/>
    <property type="molecule type" value="Genomic_DNA"/>
</dbReference>
<gene>
    <name evidence="8" type="ORF">ARMOST_13752</name>
</gene>
<feature type="transmembrane region" description="Helical" evidence="6">
    <location>
        <begin position="438"/>
        <end position="455"/>
    </location>
</feature>
<dbReference type="Gene3D" id="1.10.510.10">
    <property type="entry name" value="Transferase(Phosphotransferase) domain 1"/>
    <property type="match status" value="1"/>
</dbReference>
<keyword evidence="4 6" id="KW-0472">Membrane</keyword>
<feature type="transmembrane region" description="Helical" evidence="6">
    <location>
        <begin position="578"/>
        <end position="596"/>
    </location>
</feature>
<feature type="compositionally biased region" description="Basic and acidic residues" evidence="5">
    <location>
        <begin position="268"/>
        <end position="284"/>
    </location>
</feature>
<dbReference type="InterPro" id="IPR004853">
    <property type="entry name" value="Sugar_P_trans_dom"/>
</dbReference>
<dbReference type="Pfam" id="PF03151">
    <property type="entry name" value="TPT"/>
    <property type="match status" value="1"/>
</dbReference>
<feature type="transmembrane region" description="Helical" evidence="6">
    <location>
        <begin position="616"/>
        <end position="649"/>
    </location>
</feature>
<feature type="transmembrane region" description="Helical" evidence="6">
    <location>
        <begin position="341"/>
        <end position="362"/>
    </location>
</feature>
<evidence type="ECO:0000256" key="2">
    <source>
        <dbReference type="ARBA" id="ARBA00022692"/>
    </source>
</evidence>
<accession>A0A284RNL5</accession>
<dbReference type="PROSITE" id="PS00108">
    <property type="entry name" value="PROTEIN_KINASE_ST"/>
    <property type="match status" value="1"/>
</dbReference>
<feature type="domain" description="Protein kinase" evidence="7">
    <location>
        <begin position="1"/>
        <end position="262"/>
    </location>
</feature>
<comment type="subcellular location">
    <subcellularLocation>
        <location evidence="1">Membrane</location>
        <topology evidence="1">Multi-pass membrane protein</topology>
    </subcellularLocation>
</comment>
<evidence type="ECO:0000256" key="6">
    <source>
        <dbReference type="SAM" id="Phobius"/>
    </source>
</evidence>
<dbReference type="InterPro" id="IPR008271">
    <property type="entry name" value="Ser/Thr_kinase_AS"/>
</dbReference>
<evidence type="ECO:0000256" key="4">
    <source>
        <dbReference type="ARBA" id="ARBA00023136"/>
    </source>
</evidence>
<reference evidence="9" key="1">
    <citation type="journal article" date="2017" name="Nat. Ecol. Evol.">
        <title>Genome expansion and lineage-specific genetic innovations in the forest pathogenic fungi Armillaria.</title>
        <authorList>
            <person name="Sipos G."/>
            <person name="Prasanna A.N."/>
            <person name="Walter M.C."/>
            <person name="O'Connor E."/>
            <person name="Balint B."/>
            <person name="Krizsan K."/>
            <person name="Kiss B."/>
            <person name="Hess J."/>
            <person name="Varga T."/>
            <person name="Slot J."/>
            <person name="Riley R."/>
            <person name="Boka B."/>
            <person name="Rigling D."/>
            <person name="Barry K."/>
            <person name="Lee J."/>
            <person name="Mihaltcheva S."/>
            <person name="LaButti K."/>
            <person name="Lipzen A."/>
            <person name="Waldron R."/>
            <person name="Moloney N.M."/>
            <person name="Sperisen C."/>
            <person name="Kredics L."/>
            <person name="Vagvoelgyi C."/>
            <person name="Patrignani A."/>
            <person name="Fitzpatrick D."/>
            <person name="Nagy I."/>
            <person name="Doyle S."/>
            <person name="Anderson J.B."/>
            <person name="Grigoriev I.V."/>
            <person name="Gueldener U."/>
            <person name="Muensterkoetter M."/>
            <person name="Nagy L.G."/>
        </authorList>
    </citation>
    <scope>NUCLEOTIDE SEQUENCE [LARGE SCALE GENOMIC DNA]</scope>
    <source>
        <strain evidence="9">C18/9</strain>
    </source>
</reference>
<dbReference type="Pfam" id="PF00069">
    <property type="entry name" value="Pkinase"/>
    <property type="match status" value="1"/>
</dbReference>
<keyword evidence="3 6" id="KW-1133">Transmembrane helix</keyword>
<evidence type="ECO:0000256" key="1">
    <source>
        <dbReference type="ARBA" id="ARBA00004141"/>
    </source>
</evidence>
<dbReference type="SUPFAM" id="SSF103481">
    <property type="entry name" value="Multidrug resistance efflux transporter EmrE"/>
    <property type="match status" value="1"/>
</dbReference>
<feature type="transmembrane region" description="Helical" evidence="6">
    <location>
        <begin position="486"/>
        <end position="505"/>
    </location>
</feature>
<sequence>MAVNTRSIRDPFGLWPMDREMADLRPYDVVHSSGAGFVAIVQGKYVIKSFYEPGETMENELRMMLLAGDCSVGIVGRLYSNAEVVGFITQYESCVAPAPEQLCDLIDRLHKRGMLHGDIKPPNLLMCSDGSLRLCDFGSAMLEANPVLSRGSILNYSSPSSCNIPPPPLPLPPYSKTDDLYATGMTIWEIYTGEMPYGGETDEDVVEDLIRLGIRVDLSLIDNAEEMHRSLLHLHNDVDDLFSSNASHSPTKFNLVMNGAHFQSQGRRGNEQDQKENERPKPRLADTSIRRTQQRHPRLSTRMYHREPFPQPPSMVDLSDVSTELPPPRASVSSPSNRPSYLSTQAFWLALYFCFNLGLTLYNKGVLLRFPFPYSLTAIHALFGTIGGALLLHNGSFLPAKLDPQETIVIVAFSVLYSVNIVVSNLSLQLVTIPFHQVIRAATPIFTILFSALLYGRKSSYAKRISLIPVVIGVGFATYGDYYCTLWGFILTLLGTVLASLKTIFTNVLQTPPSRDPLPSQNPLSIIHSVRRPHLHSLALLHVLSPLAFIQCVFLAYFTGELANVQHYASKEMTFSKACALALNGCIALGLNIVSFTANRKVGALGMTVAANVKQVLTVLSAVLMFDLTISTANGIGIALTLIGGAWYAQVEFMERKRRTTGQRKM</sequence>
<dbReference type="InterPro" id="IPR011009">
    <property type="entry name" value="Kinase-like_dom_sf"/>
</dbReference>
<dbReference type="SMART" id="SM00220">
    <property type="entry name" value="S_TKc"/>
    <property type="match status" value="1"/>
</dbReference>
<evidence type="ECO:0000313" key="8">
    <source>
        <dbReference type="EMBL" id="SJL10366.1"/>
    </source>
</evidence>
<dbReference type="InterPro" id="IPR000719">
    <property type="entry name" value="Prot_kinase_dom"/>
</dbReference>
<dbReference type="InterPro" id="IPR050186">
    <property type="entry name" value="TPT_transporter"/>
</dbReference>
<feature type="transmembrane region" description="Helical" evidence="6">
    <location>
        <begin position="407"/>
        <end position="426"/>
    </location>
</feature>
<dbReference type="SUPFAM" id="SSF56112">
    <property type="entry name" value="Protein kinase-like (PK-like)"/>
    <property type="match status" value="1"/>
</dbReference>
<dbReference type="PROSITE" id="PS50011">
    <property type="entry name" value="PROTEIN_KINASE_DOM"/>
    <property type="match status" value="1"/>
</dbReference>
<dbReference type="PANTHER" id="PTHR11132">
    <property type="entry name" value="SOLUTE CARRIER FAMILY 35"/>
    <property type="match status" value="1"/>
</dbReference>
<feature type="region of interest" description="Disordered" evidence="5">
    <location>
        <begin position="263"/>
        <end position="337"/>
    </location>
</feature>
<keyword evidence="2 6" id="KW-0812">Transmembrane</keyword>
<evidence type="ECO:0000256" key="3">
    <source>
        <dbReference type="ARBA" id="ARBA00022989"/>
    </source>
</evidence>
<feature type="transmembrane region" description="Helical" evidence="6">
    <location>
        <begin position="374"/>
        <end position="395"/>
    </location>
</feature>
<dbReference type="OMA" id="QKENERP"/>
<dbReference type="AlphaFoldDB" id="A0A284RNL5"/>